<feature type="region of interest" description="Disordered" evidence="2">
    <location>
        <begin position="880"/>
        <end position="902"/>
    </location>
</feature>
<dbReference type="InterPro" id="IPR000742">
    <property type="entry name" value="EGF"/>
</dbReference>
<dbReference type="AlphaFoldDB" id="A0A7D8UYT5"/>
<comment type="caution">
    <text evidence="1">Lacks conserved residue(s) required for the propagation of feature annotation.</text>
</comment>
<evidence type="ECO:0000313" key="6">
    <source>
        <dbReference type="Proteomes" id="UP000481288"/>
    </source>
</evidence>
<dbReference type="PROSITE" id="PS01186">
    <property type="entry name" value="EGF_2"/>
    <property type="match status" value="1"/>
</dbReference>
<organism evidence="5 6">
    <name type="scientific">Lachnellula cervina</name>
    <dbReference type="NCBI Taxonomy" id="1316786"/>
    <lineage>
        <taxon>Eukaryota</taxon>
        <taxon>Fungi</taxon>
        <taxon>Dikarya</taxon>
        <taxon>Ascomycota</taxon>
        <taxon>Pezizomycotina</taxon>
        <taxon>Leotiomycetes</taxon>
        <taxon>Helotiales</taxon>
        <taxon>Lachnaceae</taxon>
        <taxon>Lachnellula</taxon>
    </lineage>
</organism>
<feature type="compositionally biased region" description="Acidic residues" evidence="2">
    <location>
        <begin position="265"/>
        <end position="274"/>
    </location>
</feature>
<feature type="region of interest" description="Disordered" evidence="2">
    <location>
        <begin position="428"/>
        <end position="452"/>
    </location>
</feature>
<protein>
    <recommendedName>
        <fullName evidence="4">EGF-like domain-containing protein</fullName>
    </recommendedName>
</protein>
<keyword evidence="1" id="KW-1015">Disulfide bond</keyword>
<evidence type="ECO:0000256" key="1">
    <source>
        <dbReference type="PROSITE-ProRule" id="PRU00076"/>
    </source>
</evidence>
<dbReference type="PANTHER" id="PTHR17178">
    <property type="entry name" value="SECRETORY GRANULE PROTEOGLYCAN CORE PROTEIN"/>
    <property type="match status" value="1"/>
</dbReference>
<reference evidence="5 6" key="1">
    <citation type="submission" date="2018-05" db="EMBL/GenBank/DDBJ databases">
        <title>Whole genome sequencing for identification of molecular markers to develop diagnostic detection tools for the regulated plant pathogen Lachnellula willkommii.</title>
        <authorList>
            <person name="Giroux E."/>
            <person name="Bilodeau G."/>
        </authorList>
    </citation>
    <scope>NUCLEOTIDE SEQUENCE [LARGE SCALE GENOMIC DNA]</scope>
    <source>
        <strain evidence="5 6">CBS 625.97</strain>
    </source>
</reference>
<dbReference type="Proteomes" id="UP000481288">
    <property type="component" value="Unassembled WGS sequence"/>
</dbReference>
<feature type="compositionally biased region" description="Polar residues" evidence="2">
    <location>
        <begin position="138"/>
        <end position="147"/>
    </location>
</feature>
<feature type="compositionally biased region" description="Basic and acidic residues" evidence="2">
    <location>
        <begin position="401"/>
        <end position="416"/>
    </location>
</feature>
<feature type="compositionally biased region" description="Basic and acidic residues" evidence="2">
    <location>
        <begin position="893"/>
        <end position="902"/>
    </location>
</feature>
<feature type="compositionally biased region" description="Low complexity" evidence="2">
    <location>
        <begin position="783"/>
        <end position="804"/>
    </location>
</feature>
<dbReference type="OrthoDB" id="283575at2759"/>
<feature type="compositionally biased region" description="Basic and acidic residues" evidence="2">
    <location>
        <begin position="509"/>
        <end position="524"/>
    </location>
</feature>
<feature type="compositionally biased region" description="Pro residues" evidence="2">
    <location>
        <begin position="193"/>
        <end position="214"/>
    </location>
</feature>
<gene>
    <name evidence="5" type="ORF">LCER1_G007374</name>
</gene>
<evidence type="ECO:0000256" key="2">
    <source>
        <dbReference type="SAM" id="MobiDB-lite"/>
    </source>
</evidence>
<evidence type="ECO:0000256" key="3">
    <source>
        <dbReference type="SAM" id="Phobius"/>
    </source>
</evidence>
<accession>A0A7D8UYT5</accession>
<dbReference type="PROSITE" id="PS50026">
    <property type="entry name" value="EGF_3"/>
    <property type="match status" value="1"/>
</dbReference>
<dbReference type="Gene3D" id="2.10.25.10">
    <property type="entry name" value="Laminin"/>
    <property type="match status" value="1"/>
</dbReference>
<feature type="compositionally biased region" description="Polar residues" evidence="2">
    <location>
        <begin position="331"/>
        <end position="341"/>
    </location>
</feature>
<dbReference type="CDD" id="cd00054">
    <property type="entry name" value="EGF_CA"/>
    <property type="match status" value="1"/>
</dbReference>
<feature type="region of interest" description="Disordered" evidence="2">
    <location>
        <begin position="729"/>
        <end position="804"/>
    </location>
</feature>
<feature type="compositionally biased region" description="Basic and acidic residues" evidence="2">
    <location>
        <begin position="150"/>
        <end position="161"/>
    </location>
</feature>
<feature type="compositionally biased region" description="Basic and acidic residues" evidence="2">
    <location>
        <begin position="275"/>
        <end position="294"/>
    </location>
</feature>
<dbReference type="PANTHER" id="PTHR17178:SF0">
    <property type="entry name" value="SERGLYCIN"/>
    <property type="match status" value="1"/>
</dbReference>
<proteinExistence type="predicted"/>
<feature type="compositionally biased region" description="Polar residues" evidence="2">
    <location>
        <begin position="729"/>
        <end position="743"/>
    </location>
</feature>
<feature type="disulfide bond" evidence="1">
    <location>
        <begin position="651"/>
        <end position="660"/>
    </location>
</feature>
<keyword evidence="3" id="KW-0472">Membrane</keyword>
<keyword evidence="3" id="KW-1133">Transmembrane helix</keyword>
<feature type="compositionally biased region" description="Low complexity" evidence="2">
    <location>
        <begin position="744"/>
        <end position="754"/>
    </location>
</feature>
<feature type="compositionally biased region" description="Pro residues" evidence="2">
    <location>
        <begin position="108"/>
        <end position="124"/>
    </location>
</feature>
<feature type="compositionally biased region" description="Polar residues" evidence="2">
    <location>
        <begin position="217"/>
        <end position="228"/>
    </location>
</feature>
<feature type="compositionally biased region" description="Low complexity" evidence="2">
    <location>
        <begin position="43"/>
        <end position="61"/>
    </location>
</feature>
<dbReference type="EMBL" id="QGMG01000438">
    <property type="protein sequence ID" value="TVY53585.1"/>
    <property type="molecule type" value="Genomic_DNA"/>
</dbReference>
<keyword evidence="6" id="KW-1185">Reference proteome</keyword>
<feature type="domain" description="EGF-like" evidence="4">
    <location>
        <begin position="622"/>
        <end position="661"/>
    </location>
</feature>
<name>A0A7D8UYT5_9HELO</name>
<feature type="compositionally biased region" description="Polar residues" evidence="2">
    <location>
        <begin position="1"/>
        <end position="13"/>
    </location>
</feature>
<feature type="compositionally biased region" description="Low complexity" evidence="2">
    <location>
        <begin position="242"/>
        <end position="251"/>
    </location>
</feature>
<evidence type="ECO:0000313" key="5">
    <source>
        <dbReference type="EMBL" id="TVY53585.1"/>
    </source>
</evidence>
<keyword evidence="3" id="KW-0812">Transmembrane</keyword>
<dbReference type="SUPFAM" id="SSF57196">
    <property type="entry name" value="EGF/Laminin"/>
    <property type="match status" value="1"/>
</dbReference>
<feature type="compositionally biased region" description="Polar residues" evidence="2">
    <location>
        <begin position="174"/>
        <end position="188"/>
    </location>
</feature>
<keyword evidence="1" id="KW-0245">EGF-like domain</keyword>
<evidence type="ECO:0000259" key="4">
    <source>
        <dbReference type="PROSITE" id="PS50026"/>
    </source>
</evidence>
<feature type="transmembrane region" description="Helical" evidence="3">
    <location>
        <begin position="584"/>
        <end position="605"/>
    </location>
</feature>
<dbReference type="PROSITE" id="PS00022">
    <property type="entry name" value="EGF_1"/>
    <property type="match status" value="1"/>
</dbReference>
<feature type="region of interest" description="Disordered" evidence="2">
    <location>
        <begin position="490"/>
        <end position="568"/>
    </location>
</feature>
<sequence length="902" mass="95954">MSDQQWEPPSTTLGRGGGSVKRARQRMEAGLPQERPAPPPQQQRPFAPSRAAPEPSMNRSRPPMPPALATSKAGQGPIGVAISRPTQVPQWPLAGTIEGPDARNQQYQPPPGRSIPPQRPPRPSHVPSMLDASRLQEHTPSFQYQPQDSPPERSQGRGLRAEEEDTDSPVLESPMTQSSRPSTVSSVGTIPDFPIPMPPPPAPPKRSGLGPPPTSRRGASSYYSQASFVSPIPEESPRTHASHGSYASSAAIPSSWGSDSPGYPYDEDEDDDDITERGFGHDVIEERGESRESNVDDNEDRGLIRSASLGKRAKPSMITTKSSEKTEQHRTSLVPQQNQQERMGVRDSGVGGALAPLQTKGTQRETRWPMVGSPDSPLASGTGFIEGSSSEESVPTVARDVTTDRAMETGPPAERRASQMLGAYNAASSLQPTAPNPARTPSPGFSRLSAIRRPPRLDIDAVRDAEARGSLTSLPDLIRRATRLAAMMDRGKRPGSRLNDLNDFPMTGDAKDRDLHSSGNEKRRSGLSGMLAAFPPPGVATPRDGTPRPMSSWPSPYPGSDGDLDANGQAREKKRRRCCGLPCWGFFLVVLILLIIIAAAVVIPLEFLVIHKPKAASAALTPVQKCEANSTTACQNGGSSWDDSGSCACLCTNGFTGSTCSIAGSAGCVTTTLSGSDLRDVTIGDSLSRLISGAQTNFSIPLSANTILARFNSASLSCSSENALVTFDGQSQRTNQANDSVTPTSTTASATASSQNKARDDHKHRRRSSPPSPSTSNGIIYDSSSAPSSDTGSATSATPSASPTATFTITEEVLDFARVVVLYVLQQEELENAESAQTALQRFFTQSDTFTTNAAMNVSLGNGNTVNLLGYTVSVGNGTVGTKNGSRRRRDVGRRSADLWIS</sequence>
<feature type="region of interest" description="Disordered" evidence="2">
    <location>
        <begin position="1"/>
        <end position="416"/>
    </location>
</feature>
<comment type="caution">
    <text evidence="5">The sequence shown here is derived from an EMBL/GenBank/DDBJ whole genome shotgun (WGS) entry which is preliminary data.</text>
</comment>